<proteinExistence type="predicted"/>
<reference evidence="3" key="1">
    <citation type="submission" date="2021-02" db="EMBL/GenBank/DDBJ databases">
        <authorList>
            <person name="Dougan E. K."/>
            <person name="Rhodes N."/>
            <person name="Thang M."/>
            <person name="Chan C."/>
        </authorList>
    </citation>
    <scope>NUCLEOTIDE SEQUENCE</scope>
</reference>
<protein>
    <submittedName>
        <fullName evidence="3">Uncharacterized protein</fullName>
    </submittedName>
</protein>
<gene>
    <name evidence="3" type="ORF">SNEC2469_LOCUS14567</name>
</gene>
<evidence type="ECO:0000313" key="3">
    <source>
        <dbReference type="EMBL" id="CAE7510112.1"/>
    </source>
</evidence>
<sequence>MAMTPKAGRDSLPLAPSGRPAKAPPTPKKAAFRPPPPLQPPFCEELPTAPVAKAPAVDANKELVGKLRAEKEAGLVEENKRLVIRLREAEGEVQALKHRLREKDFDLEDARRVALGRDPPSSGDQDLGGIAVRPAHGKTETGMILVAAMIAIAEMTVIAGTTADDDEEWDEPGPPRPLRRD</sequence>
<evidence type="ECO:0000313" key="4">
    <source>
        <dbReference type="Proteomes" id="UP000601435"/>
    </source>
</evidence>
<feature type="compositionally biased region" description="Pro residues" evidence="2">
    <location>
        <begin position="22"/>
        <end position="40"/>
    </location>
</feature>
<dbReference type="Proteomes" id="UP000601435">
    <property type="component" value="Unassembled WGS sequence"/>
</dbReference>
<dbReference type="OrthoDB" id="443011at2759"/>
<feature type="region of interest" description="Disordered" evidence="2">
    <location>
        <begin position="1"/>
        <end position="49"/>
    </location>
</feature>
<keyword evidence="1" id="KW-0175">Coiled coil</keyword>
<feature type="coiled-coil region" evidence="1">
    <location>
        <begin position="79"/>
        <end position="106"/>
    </location>
</feature>
<evidence type="ECO:0000256" key="1">
    <source>
        <dbReference type="SAM" id="Coils"/>
    </source>
</evidence>
<accession>A0A812T0A2</accession>
<dbReference type="AlphaFoldDB" id="A0A812T0A2"/>
<organism evidence="3 4">
    <name type="scientific">Symbiodinium necroappetens</name>
    <dbReference type="NCBI Taxonomy" id="1628268"/>
    <lineage>
        <taxon>Eukaryota</taxon>
        <taxon>Sar</taxon>
        <taxon>Alveolata</taxon>
        <taxon>Dinophyceae</taxon>
        <taxon>Suessiales</taxon>
        <taxon>Symbiodiniaceae</taxon>
        <taxon>Symbiodinium</taxon>
    </lineage>
</organism>
<feature type="region of interest" description="Disordered" evidence="2">
    <location>
        <begin position="161"/>
        <end position="181"/>
    </location>
</feature>
<feature type="compositionally biased region" description="Pro residues" evidence="2">
    <location>
        <begin position="172"/>
        <end position="181"/>
    </location>
</feature>
<name>A0A812T0A2_9DINO</name>
<keyword evidence="4" id="KW-1185">Reference proteome</keyword>
<feature type="non-terminal residue" evidence="3">
    <location>
        <position position="1"/>
    </location>
</feature>
<dbReference type="EMBL" id="CAJNJA010023378">
    <property type="protein sequence ID" value="CAE7510112.1"/>
    <property type="molecule type" value="Genomic_DNA"/>
</dbReference>
<comment type="caution">
    <text evidence="3">The sequence shown here is derived from an EMBL/GenBank/DDBJ whole genome shotgun (WGS) entry which is preliminary data.</text>
</comment>
<evidence type="ECO:0000256" key="2">
    <source>
        <dbReference type="SAM" id="MobiDB-lite"/>
    </source>
</evidence>